<protein>
    <submittedName>
        <fullName evidence="1">Uncharacterized protein</fullName>
    </submittedName>
</protein>
<sequence length="202" mass="23061">MYPGSPQPPQFIKTPEKKKELRFLNPDLARQIELAEVSEFVVTGFYRQLADTGVRLRMSEDFMKLIVEPQKYMKISLPPSKLNRDVLKVRAYDSEIETDFSTPPVIPVKTFLAQLKMILEAQSNGEQKDDGLDIEDGNTNIFHVDLGNDKVISVRLRLGREEENRPGQEQHKGEWLVLAVPLADEKKKHPRTPGCVFFSPAK</sequence>
<dbReference type="AlphaFoldDB" id="A0A1F6V7L1"/>
<proteinExistence type="predicted"/>
<gene>
    <name evidence="1" type="ORF">A2647_01750</name>
</gene>
<reference evidence="1 2" key="1">
    <citation type="journal article" date="2016" name="Nat. Commun.">
        <title>Thousands of microbial genomes shed light on interconnected biogeochemical processes in an aquifer system.</title>
        <authorList>
            <person name="Anantharaman K."/>
            <person name="Brown C.T."/>
            <person name="Hug L.A."/>
            <person name="Sharon I."/>
            <person name="Castelle C.J."/>
            <person name="Probst A.J."/>
            <person name="Thomas B.C."/>
            <person name="Singh A."/>
            <person name="Wilkins M.J."/>
            <person name="Karaoz U."/>
            <person name="Brodie E.L."/>
            <person name="Williams K.H."/>
            <person name="Hubbard S.S."/>
            <person name="Banfield J.F."/>
        </authorList>
    </citation>
    <scope>NUCLEOTIDE SEQUENCE [LARGE SCALE GENOMIC DNA]</scope>
</reference>
<comment type="caution">
    <text evidence="1">The sequence shown here is derived from an EMBL/GenBank/DDBJ whole genome shotgun (WGS) entry which is preliminary data.</text>
</comment>
<evidence type="ECO:0000313" key="1">
    <source>
        <dbReference type="EMBL" id="OGI65605.1"/>
    </source>
</evidence>
<dbReference type="Proteomes" id="UP000177370">
    <property type="component" value="Unassembled WGS sequence"/>
</dbReference>
<accession>A0A1F6V7L1</accession>
<name>A0A1F6V7L1_9BACT</name>
<evidence type="ECO:0000313" key="2">
    <source>
        <dbReference type="Proteomes" id="UP000177370"/>
    </source>
</evidence>
<organism evidence="1 2">
    <name type="scientific">Candidatus Nomurabacteria bacterium RIFCSPHIGHO2_01_FULL_40_24b</name>
    <dbReference type="NCBI Taxonomy" id="1801739"/>
    <lineage>
        <taxon>Bacteria</taxon>
        <taxon>Candidatus Nomuraibacteriota</taxon>
    </lineage>
</organism>
<dbReference type="EMBL" id="MFTP01000016">
    <property type="protein sequence ID" value="OGI65605.1"/>
    <property type="molecule type" value="Genomic_DNA"/>
</dbReference>